<dbReference type="Proteomes" id="UP000823674">
    <property type="component" value="Chromosome A01"/>
</dbReference>
<dbReference type="EMBL" id="JADBGQ010000001">
    <property type="protein sequence ID" value="KAG5413924.1"/>
    <property type="molecule type" value="Genomic_DNA"/>
</dbReference>
<gene>
    <name evidence="1" type="primary">A01g502510.1_BraROA</name>
    <name evidence="1" type="ORF">IGI04_001491</name>
</gene>
<sequence length="855" mass="98724">MEVEEHKRFMLMIGISVVKSLSISALSRSDRTYLGGTVLMSDIVLIKLVLVNDLDRTIANGLRKKTIANGSTMKTTYTQTIGDSPELCWSEPKYFSDDLKRAMLIQFGNLGDPERINICLDLKRWLYEEESQATSGETSNSVAAMESLDMKAEIISNSVFLATEVIDTKSSTQTIEVVNDGVIQRMGEDDEELQKPRAFVSLETELLKRQMIPEEEELDSHEPTTSTLPSDCVPAPALVENSFVEDLSSVVWVSSEDSVNQFQSYSGLVVDTLSLGSDSGRLYAHQDEAIYTLTSSEIEDLVQTSTCVKEKLHVQKLFVPVLRRVQGKKKKQKYQKRWKFKFKKRSWERVFFQELFDEFSVGFGCGSLWERVELLTRPIYVTMRRFAHQLFNKMFLDLRREKIQNVQRKLQKSWRFKFRRRPGLHLQRTLADNPFLWHGSEAVETLSQFGFGIVQLCLMSNRVTWRRHETDSFEPVSACRQWSGLSSEFWDTDLWSRHSGTMTEAYGAVRTAVVMSENHMLLLLSNLWRQSCVKGCLATQGSSNDWLFCPLTADTSSWCIRATIGSISQFMPLDKDGADTDLWLQLDKDMFREKFHLKHRWKSKVLHQKLMIYWKKIKERDGFANAETTRCKLDAVWTDGVGMLLQEREVVYKLDLKATHVRMVEQVSSEQMLQSQVQKQQRKRKFMKCWMFKYRETNIQLVFLELLEVDSQAVAVMSSKRHLHQLTMACYRCDYHKLIFLSEPSQEEHNDQLESADCGVTNPQSYELKQCSYSAAVIMVLQNNNTPYGTAKILVLALESVTRTGELSTQASDELYDISLHRGRRCIHRMKQITMQHRRHDAEEKSTCHISLRAS</sequence>
<organism evidence="1 2">
    <name type="scientific">Brassica rapa subsp. trilocularis</name>
    <dbReference type="NCBI Taxonomy" id="1813537"/>
    <lineage>
        <taxon>Eukaryota</taxon>
        <taxon>Viridiplantae</taxon>
        <taxon>Streptophyta</taxon>
        <taxon>Embryophyta</taxon>
        <taxon>Tracheophyta</taxon>
        <taxon>Spermatophyta</taxon>
        <taxon>Magnoliopsida</taxon>
        <taxon>eudicotyledons</taxon>
        <taxon>Gunneridae</taxon>
        <taxon>Pentapetalae</taxon>
        <taxon>rosids</taxon>
        <taxon>malvids</taxon>
        <taxon>Brassicales</taxon>
        <taxon>Brassicaceae</taxon>
        <taxon>Brassiceae</taxon>
        <taxon>Brassica</taxon>
    </lineage>
</organism>
<name>A0ABQ7NW19_BRACM</name>
<protein>
    <submittedName>
        <fullName evidence="1">Uncharacterized protein</fullName>
    </submittedName>
</protein>
<accession>A0ABQ7NW19</accession>
<reference evidence="1 2" key="1">
    <citation type="submission" date="2021-03" db="EMBL/GenBank/DDBJ databases">
        <authorList>
            <person name="King G.J."/>
            <person name="Bancroft I."/>
            <person name="Baten A."/>
            <person name="Bloomfield J."/>
            <person name="Borpatragohain P."/>
            <person name="He Z."/>
            <person name="Irish N."/>
            <person name="Irwin J."/>
            <person name="Liu K."/>
            <person name="Mauleon R.P."/>
            <person name="Moore J."/>
            <person name="Morris R."/>
            <person name="Ostergaard L."/>
            <person name="Wang B."/>
            <person name="Wells R."/>
        </authorList>
    </citation>
    <scope>NUCLEOTIDE SEQUENCE [LARGE SCALE GENOMIC DNA]</scope>
    <source>
        <strain evidence="1">R-o-18</strain>
        <tissue evidence="1">Leaf</tissue>
    </source>
</reference>
<keyword evidence="2" id="KW-1185">Reference proteome</keyword>
<evidence type="ECO:0000313" key="2">
    <source>
        <dbReference type="Proteomes" id="UP000823674"/>
    </source>
</evidence>
<evidence type="ECO:0000313" key="1">
    <source>
        <dbReference type="EMBL" id="KAG5413924.1"/>
    </source>
</evidence>
<proteinExistence type="predicted"/>
<comment type="caution">
    <text evidence="1">The sequence shown here is derived from an EMBL/GenBank/DDBJ whole genome shotgun (WGS) entry which is preliminary data.</text>
</comment>